<comment type="caution">
    <text evidence="2">The sequence shown here is derived from an EMBL/GenBank/DDBJ whole genome shotgun (WGS) entry which is preliminary data.</text>
</comment>
<dbReference type="PANTHER" id="PTHR42194">
    <property type="entry name" value="UPF0276 PROTEIN HI_1600"/>
    <property type="match status" value="1"/>
</dbReference>
<evidence type="ECO:0000313" key="3">
    <source>
        <dbReference type="Proteomes" id="UP000237466"/>
    </source>
</evidence>
<dbReference type="NCBIfam" id="NF003818">
    <property type="entry name" value="PRK05409.1"/>
    <property type="match status" value="1"/>
</dbReference>
<dbReference type="PANTHER" id="PTHR42194:SF1">
    <property type="entry name" value="UPF0276 PROTEIN HI_1600"/>
    <property type="match status" value="1"/>
</dbReference>
<reference evidence="2 3" key="1">
    <citation type="journal article" date="2018" name="Front. Microbiol.">
        <title>Phylogeny of Vibrio vulnificus from the Analysis of the Core-Genome: Implications for Intra-Species Taxonomy.</title>
        <authorList>
            <person name="Roig F.J."/>
            <person name="Gonzalez-Candelas F."/>
            <person name="Sanjuan E."/>
            <person name="Fouz B."/>
            <person name="Feil E.J."/>
            <person name="Llorens C."/>
            <person name="Baker-Austin C."/>
            <person name="Oliver J.D."/>
            <person name="Danin-Poleg Y."/>
            <person name="Gibas C.J."/>
            <person name="Kashi Y."/>
            <person name="Gulig P.A."/>
            <person name="Morrison S.S."/>
            <person name="Amaro C."/>
        </authorList>
    </citation>
    <scope>NUCLEOTIDE SEQUENCE [LARGE SCALE GENOMIC DNA]</scope>
    <source>
        <strain evidence="2 3">CECT4608</strain>
    </source>
</reference>
<name>A0A2S3R4N2_VIBVL</name>
<accession>A0A2S3R4N2</accession>
<proteinExistence type="inferred from homology"/>
<organism evidence="2 3">
    <name type="scientific">Vibrio vulnificus</name>
    <dbReference type="NCBI Taxonomy" id="672"/>
    <lineage>
        <taxon>Bacteria</taxon>
        <taxon>Pseudomonadati</taxon>
        <taxon>Pseudomonadota</taxon>
        <taxon>Gammaproteobacteria</taxon>
        <taxon>Vibrionales</taxon>
        <taxon>Vibrionaceae</taxon>
        <taxon>Vibrio</taxon>
    </lineage>
</organism>
<protein>
    <recommendedName>
        <fullName evidence="1">UPF0276 protein CRN52_08205</fullName>
    </recommendedName>
</protein>
<dbReference type="HAMAP" id="MF_00697">
    <property type="entry name" value="UPF0276"/>
    <property type="match status" value="1"/>
</dbReference>
<dbReference type="InterPro" id="IPR007801">
    <property type="entry name" value="MbnB/TglH/ChrH"/>
</dbReference>
<dbReference type="AlphaFoldDB" id="A0A2S3R4N2"/>
<gene>
    <name evidence="2" type="ORF">CRN52_08205</name>
</gene>
<dbReference type="Gene3D" id="3.20.20.150">
    <property type="entry name" value="Divalent-metal-dependent TIM barrel enzymes"/>
    <property type="match status" value="1"/>
</dbReference>
<dbReference type="EMBL" id="PDGH01000070">
    <property type="protein sequence ID" value="POB48645.1"/>
    <property type="molecule type" value="Genomic_DNA"/>
</dbReference>
<dbReference type="Proteomes" id="UP000237466">
    <property type="component" value="Unassembled WGS sequence"/>
</dbReference>
<dbReference type="SUPFAM" id="SSF51658">
    <property type="entry name" value="Xylose isomerase-like"/>
    <property type="match status" value="1"/>
</dbReference>
<dbReference type="Pfam" id="PF05114">
    <property type="entry name" value="MbnB_TglH_ChrH"/>
    <property type="match status" value="1"/>
</dbReference>
<comment type="similarity">
    <text evidence="1">Belongs to the UPF0276 family.</text>
</comment>
<sequence length="291" mass="33470">MSNTEFHPHIGVGLRLPHHDHFHHHRPALSWLEIHSENYFQPNSFHRQQLNQMAEHYQISCHGIGLSLGSVAGVNPQHLLRLKQLVDDLQPFLVSDHLSWSENGGHYFNDLLPLPYTEEALEVFCRNVLHVQDALKRPILIENPSSYLKYQHSTISEWQFLTEVQRRTDCRLLLDLNNVYVSAFNHGFDCQTYLEAIPAACVDEIHLAGFTIKPLEQGEIWIDTHSQPVAAEVWQLYQQWIAQHGSRHTLIEWDLDLPPVDVLLNEAKKADTLLRASLLHTNPMHPSLALG</sequence>
<evidence type="ECO:0000256" key="1">
    <source>
        <dbReference type="HAMAP-Rule" id="MF_00697"/>
    </source>
</evidence>
<dbReference type="InterPro" id="IPR036237">
    <property type="entry name" value="Xyl_isomerase-like_sf"/>
</dbReference>
<dbReference type="RefSeq" id="WP_103200135.1">
    <property type="nucleotide sequence ID" value="NZ_JASMUA010000026.1"/>
</dbReference>
<evidence type="ECO:0000313" key="2">
    <source>
        <dbReference type="EMBL" id="POB48645.1"/>
    </source>
</evidence>